<dbReference type="InterPro" id="IPR042099">
    <property type="entry name" value="ANL_N_sf"/>
</dbReference>
<evidence type="ECO:0000259" key="2">
    <source>
        <dbReference type="Pfam" id="PF13570"/>
    </source>
</evidence>
<evidence type="ECO:0000259" key="1">
    <source>
        <dbReference type="Pfam" id="PF00501"/>
    </source>
</evidence>
<dbReference type="SUPFAM" id="SSF56801">
    <property type="entry name" value="Acetyl-CoA synthetase-like"/>
    <property type="match status" value="1"/>
</dbReference>
<dbReference type="Pfam" id="PF13570">
    <property type="entry name" value="Beta-prop_ACSF4"/>
    <property type="match status" value="1"/>
</dbReference>
<dbReference type="PANTHER" id="PTHR44394">
    <property type="entry name" value="BETA-ALANINE-ACTIVATING ENZYME"/>
    <property type="match status" value="1"/>
</dbReference>
<feature type="domain" description="Pyrrolo-quinoline quinone repeat" evidence="2">
    <location>
        <begin position="509"/>
        <end position="850"/>
    </location>
</feature>
<reference evidence="3" key="1">
    <citation type="submission" date="2014-11" db="EMBL/GenBank/DDBJ databases">
        <authorList>
            <person name="Geib S."/>
        </authorList>
    </citation>
    <scope>NUCLEOTIDE SEQUENCE</scope>
</reference>
<gene>
    <name evidence="3" type="primary">U26_2</name>
    <name evidence="3" type="ORF">g.34947</name>
</gene>
<dbReference type="Gene3D" id="3.30.300.30">
    <property type="match status" value="1"/>
</dbReference>
<dbReference type="InterPro" id="IPR011047">
    <property type="entry name" value="Quinoprotein_ADH-like_sf"/>
</dbReference>
<sequence>MYFHENTGLDRKLYNEGYDLCYSISTSGSTGLPKIVQVPYSCVEPNILVLCSLLKLSEKDVIYLCAPSTFDPFVVDLFLALNSGATLLICPANLRLNPKKMLSILWPRGQRGLKGTTILQATPSFFRLFGEVLIREVILHENNSLRCLILGGENFPSRKEWNSWLPNVPVKTRIFNIYGTTEVSCWSTIHECDFNDQWERAPIGTALDDDTTLYITDSNGKELLGTCEGVLKIGSATRKCYIPSTDGLLRHKNDEMCFRNTGDLVFRDEFGRVFYIGRTDSIIKRLGVRFNLESLQQKIQKILNSTSSNVKCIWHEETRKLVCFVQTISNADATELMHIRRRLIQNLLEIDRPDDIVFISSFPLNSHGKIDSQTLMKKIANKSFTSSADPKGIFHTFITETLGVDLMRKNASEASIENMPGLNMSFNAAGGTSFQALSLVSQIGAILEHQCDQNELLAMLLSSQHSLETIMNFLAACSVSKLQVISKTLPVNSSSYVKKRFKFLWSTSLNKCVDSAPCIVGDKWVCVGSHSHILKTLDTQLGAPMAVLELPDRIECKVEIVSNMNTSYIAVVGCYDQHVYAFNFTNGHIYWRIDLGGLIKAKPLSCATGLVVATYGEQFNVVCISLKTKNYIWRKKIGTKGIFANPVAMNSREVIICTLDGSYCRILSNSGILLWLRKCESPIFSSPVVISEDSVILVAEVAGKVHICNAENGELMKTFCAGYPIFSALTILEDIGSKRNVLFGCYDKHVYCLRYQSLVEKTLQRACKLDLLWKKQLESNIFASPLVISLQEAVYVLCCSTSGLIALLHIETGEMIAKYKLSAEIFSTPCNLNNQIFIGCRDNFLYSFSIH</sequence>
<protein>
    <submittedName>
        <fullName evidence="3">Acyl-CoA synthetase family member 4 homolog</fullName>
    </submittedName>
</protein>
<dbReference type="Pfam" id="PF00501">
    <property type="entry name" value="AMP-binding"/>
    <property type="match status" value="1"/>
</dbReference>
<feature type="domain" description="AMP-dependent synthetase/ligase" evidence="1">
    <location>
        <begin position="18"/>
        <end position="231"/>
    </location>
</feature>
<organism evidence="3">
    <name type="scientific">Zeugodacus cucurbitae</name>
    <name type="common">Melon fruit fly</name>
    <name type="synonym">Bactrocera cucurbitae</name>
    <dbReference type="NCBI Taxonomy" id="28588"/>
    <lineage>
        <taxon>Eukaryota</taxon>
        <taxon>Metazoa</taxon>
        <taxon>Ecdysozoa</taxon>
        <taxon>Arthropoda</taxon>
        <taxon>Hexapoda</taxon>
        <taxon>Insecta</taxon>
        <taxon>Pterygota</taxon>
        <taxon>Neoptera</taxon>
        <taxon>Endopterygota</taxon>
        <taxon>Diptera</taxon>
        <taxon>Brachycera</taxon>
        <taxon>Muscomorpha</taxon>
        <taxon>Tephritoidea</taxon>
        <taxon>Tephritidae</taxon>
        <taxon>Zeugodacus</taxon>
        <taxon>Zeugodacus</taxon>
    </lineage>
</organism>
<dbReference type="InterPro" id="IPR000873">
    <property type="entry name" value="AMP-dep_synth/lig_dom"/>
</dbReference>
<evidence type="ECO:0000313" key="3">
    <source>
        <dbReference type="EMBL" id="JAD09085.1"/>
    </source>
</evidence>
<dbReference type="InterPro" id="IPR045851">
    <property type="entry name" value="AMP-bd_C_sf"/>
</dbReference>
<dbReference type="InterPro" id="IPR015943">
    <property type="entry name" value="WD40/YVTN_repeat-like_dom_sf"/>
</dbReference>
<dbReference type="Gene3D" id="2.40.10.480">
    <property type="match status" value="1"/>
</dbReference>
<dbReference type="InterPro" id="IPR002372">
    <property type="entry name" value="PQQ_rpt_dom"/>
</dbReference>
<proteinExistence type="predicted"/>
<reference evidence="3" key="2">
    <citation type="journal article" date="2015" name="Gigascience">
        <title>Reconstructing a comprehensive transcriptome assembly of a white-pupal translocated strain of the pest fruit fly Bactrocera cucurbitae.</title>
        <authorList>
            <person name="Sim S.B."/>
            <person name="Calla B."/>
            <person name="Hall B."/>
            <person name="DeRego T."/>
            <person name="Geib S.M."/>
        </authorList>
    </citation>
    <scope>NUCLEOTIDE SEQUENCE</scope>
</reference>
<dbReference type="AlphaFoldDB" id="A0A0A1XDQ6"/>
<name>A0A0A1XDQ6_ZEUCU</name>
<dbReference type="InterPro" id="IPR018391">
    <property type="entry name" value="PQQ_b-propeller_rpt"/>
</dbReference>
<accession>A0A0A1XDQ6</accession>
<dbReference type="PANTHER" id="PTHR44394:SF1">
    <property type="entry name" value="BETA-ALANINE-ACTIVATING ENZYME"/>
    <property type="match status" value="1"/>
</dbReference>
<dbReference type="GO" id="GO:0043041">
    <property type="term" value="P:amino acid activation for nonribosomal peptide biosynthetic process"/>
    <property type="evidence" value="ECO:0007669"/>
    <property type="project" value="TreeGrafter"/>
</dbReference>
<dbReference type="EMBL" id="GBXI01005207">
    <property type="protein sequence ID" value="JAD09085.1"/>
    <property type="molecule type" value="Transcribed_RNA"/>
</dbReference>
<dbReference type="SMART" id="SM00564">
    <property type="entry name" value="PQQ"/>
    <property type="match status" value="2"/>
</dbReference>
<dbReference type="InterPro" id="IPR052091">
    <property type="entry name" value="Beta-ala_Activ/Resist"/>
</dbReference>
<dbReference type="SUPFAM" id="SSF50998">
    <property type="entry name" value="Quinoprotein alcohol dehydrogenase-like"/>
    <property type="match status" value="1"/>
</dbReference>
<dbReference type="Gene3D" id="2.130.10.10">
    <property type="entry name" value="YVTN repeat-like/Quinoprotein amine dehydrogenase"/>
    <property type="match status" value="2"/>
</dbReference>
<dbReference type="Gene3D" id="3.40.50.12780">
    <property type="entry name" value="N-terminal domain of ligase-like"/>
    <property type="match status" value="1"/>
</dbReference>